<proteinExistence type="predicted"/>
<dbReference type="Pfam" id="PF00249">
    <property type="entry name" value="Myb_DNA-binding"/>
    <property type="match status" value="1"/>
</dbReference>
<dbReference type="InterPro" id="IPR009057">
    <property type="entry name" value="Homeodomain-like_sf"/>
</dbReference>
<accession>A0ABP1HZX4</accession>
<keyword evidence="3" id="KW-1185">Reference proteome</keyword>
<gene>
    <name evidence="2" type="ORF">HINF_LOCUS18400</name>
</gene>
<protein>
    <submittedName>
        <fullName evidence="2">Myb-like_DNA-binding domain-containing protein</fullName>
    </submittedName>
</protein>
<feature type="domain" description="Myb-like" evidence="1">
    <location>
        <begin position="40"/>
        <end position="95"/>
    </location>
</feature>
<dbReference type="InterPro" id="IPR001005">
    <property type="entry name" value="SANT/Myb"/>
</dbReference>
<dbReference type="SUPFAM" id="SSF46689">
    <property type="entry name" value="Homeodomain-like"/>
    <property type="match status" value="1"/>
</dbReference>
<name>A0ABP1HZX4_9EUKA</name>
<evidence type="ECO:0000313" key="3">
    <source>
        <dbReference type="Proteomes" id="UP001642409"/>
    </source>
</evidence>
<dbReference type="Proteomes" id="UP001642409">
    <property type="component" value="Unassembled WGS sequence"/>
</dbReference>
<reference evidence="2 3" key="1">
    <citation type="submission" date="2024-07" db="EMBL/GenBank/DDBJ databases">
        <authorList>
            <person name="Akdeniz Z."/>
        </authorList>
    </citation>
    <scope>NUCLEOTIDE SEQUENCE [LARGE SCALE GENOMIC DNA]</scope>
</reference>
<comment type="caution">
    <text evidence="2">The sequence shown here is derived from an EMBL/GenBank/DDBJ whole genome shotgun (WGS) entry which is preliminary data.</text>
</comment>
<evidence type="ECO:0000313" key="2">
    <source>
        <dbReference type="EMBL" id="CAL6003434.1"/>
    </source>
</evidence>
<dbReference type="PROSITE" id="PS50090">
    <property type="entry name" value="MYB_LIKE"/>
    <property type="match status" value="1"/>
</dbReference>
<dbReference type="SMART" id="SM00717">
    <property type="entry name" value="SANT"/>
    <property type="match status" value="2"/>
</dbReference>
<dbReference type="CDD" id="cd00167">
    <property type="entry name" value="SANT"/>
    <property type="match status" value="1"/>
</dbReference>
<dbReference type="Gene3D" id="1.10.10.60">
    <property type="entry name" value="Homeodomain-like"/>
    <property type="match status" value="1"/>
</dbReference>
<dbReference type="EMBL" id="CAXDID020000047">
    <property type="protein sequence ID" value="CAL6003434.1"/>
    <property type="molecule type" value="Genomic_DNA"/>
</dbReference>
<sequence length="261" mass="31586">MAINPKELGTFAICQKYLYLNLTNMCIYHSVIQFIKYTLQIKRDYKKWTDEDKNKLLFFIGKNQNYNGKIYWDLVQKQFPDRTAAQCKHYYQNILKQKEELFTPSEMFALYFLMFKYGPDMNVLRRYFPNKTQSAFELPFEQVNQCRIFYTDVFFKLSRDEELKLSQFEHRLLIIVLRLIKYRHWLYINPGAQQMPEYCPELKKLVVNLNMDPLLKRTTLHEAEICQIERAEELFGIQKLFSKIEMLEKWYAEAYGDISNI</sequence>
<organism evidence="2 3">
    <name type="scientific">Hexamita inflata</name>
    <dbReference type="NCBI Taxonomy" id="28002"/>
    <lineage>
        <taxon>Eukaryota</taxon>
        <taxon>Metamonada</taxon>
        <taxon>Diplomonadida</taxon>
        <taxon>Hexamitidae</taxon>
        <taxon>Hexamitinae</taxon>
        <taxon>Hexamita</taxon>
    </lineage>
</organism>
<evidence type="ECO:0000259" key="1">
    <source>
        <dbReference type="PROSITE" id="PS50090"/>
    </source>
</evidence>